<evidence type="ECO:0000256" key="3">
    <source>
        <dbReference type="ARBA" id="ARBA00012513"/>
    </source>
</evidence>
<organism evidence="11 12">
    <name type="scientific">Coniochaeta ligniaria NRRL 30616</name>
    <dbReference type="NCBI Taxonomy" id="1408157"/>
    <lineage>
        <taxon>Eukaryota</taxon>
        <taxon>Fungi</taxon>
        <taxon>Dikarya</taxon>
        <taxon>Ascomycota</taxon>
        <taxon>Pezizomycotina</taxon>
        <taxon>Sordariomycetes</taxon>
        <taxon>Sordariomycetidae</taxon>
        <taxon>Coniochaetales</taxon>
        <taxon>Coniochaetaceae</taxon>
        <taxon>Coniochaeta</taxon>
    </lineage>
</organism>
<evidence type="ECO:0000256" key="1">
    <source>
        <dbReference type="ARBA" id="ARBA00003747"/>
    </source>
</evidence>
<keyword evidence="11" id="KW-0808">Transferase</keyword>
<dbReference type="InterPro" id="IPR000719">
    <property type="entry name" value="Prot_kinase_dom"/>
</dbReference>
<dbReference type="InterPro" id="IPR011009">
    <property type="entry name" value="Kinase-like_dom_sf"/>
</dbReference>
<dbReference type="EMBL" id="KV875101">
    <property type="protein sequence ID" value="OIW25927.1"/>
    <property type="molecule type" value="Genomic_DNA"/>
</dbReference>
<dbReference type="STRING" id="1408157.A0A1J7IE07"/>
<name>A0A1J7IE07_9PEZI</name>
<evidence type="ECO:0000256" key="6">
    <source>
        <dbReference type="ARBA" id="ARBA00030980"/>
    </source>
</evidence>
<protein>
    <recommendedName>
        <fullName evidence="5">EKC/KEOPS complex subunit BUD32</fullName>
        <ecNumber evidence="3">2.7.11.1</ecNumber>
    </recommendedName>
    <alternativeName>
        <fullName evidence="6 7">Atypical Serine/threonine protein kinase BUD32</fullName>
    </alternativeName>
    <alternativeName>
        <fullName evidence="4">EKC/KEOPS complex subunit bud32</fullName>
    </alternativeName>
</protein>
<dbReference type="GO" id="GO:0004674">
    <property type="term" value="F:protein serine/threonine kinase activity"/>
    <property type="evidence" value="ECO:0007669"/>
    <property type="project" value="UniProtKB-EC"/>
</dbReference>
<dbReference type="InterPro" id="IPR008266">
    <property type="entry name" value="Tyr_kinase_AS"/>
</dbReference>
<evidence type="ECO:0000313" key="12">
    <source>
        <dbReference type="Proteomes" id="UP000182658"/>
    </source>
</evidence>
<evidence type="ECO:0000256" key="5">
    <source>
        <dbReference type="ARBA" id="ARBA00019973"/>
    </source>
</evidence>
<comment type="subunit">
    <text evidence="2">Component of the EKC/KEOPS complex composed of at least BUD32, CGI121, GON7, KAE1 and PCC1; the whole complex dimerizes.</text>
</comment>
<keyword evidence="11" id="KW-0418">Kinase</keyword>
<dbReference type="Pfam" id="PF00069">
    <property type="entry name" value="Pkinase"/>
    <property type="match status" value="1"/>
</dbReference>
<dbReference type="Proteomes" id="UP000182658">
    <property type="component" value="Unassembled WGS sequence"/>
</dbReference>
<evidence type="ECO:0000256" key="2">
    <source>
        <dbReference type="ARBA" id="ARBA00011534"/>
    </source>
</evidence>
<gene>
    <name evidence="11" type="ORF">CONLIGDRAFT_635698</name>
</gene>
<dbReference type="AlphaFoldDB" id="A0A1J7IE07"/>
<feature type="domain" description="Protein kinase" evidence="10">
    <location>
        <begin position="32"/>
        <end position="293"/>
    </location>
</feature>
<dbReference type="InParanoid" id="A0A1J7IE07"/>
<evidence type="ECO:0000256" key="9">
    <source>
        <dbReference type="ARBA" id="ARBA00048679"/>
    </source>
</evidence>
<evidence type="ECO:0000256" key="7">
    <source>
        <dbReference type="ARBA" id="ARBA00033194"/>
    </source>
</evidence>
<comment type="catalytic activity">
    <reaction evidence="8">
        <text>L-threonyl-[protein] + ATP = O-phospho-L-threonyl-[protein] + ADP + H(+)</text>
        <dbReference type="Rhea" id="RHEA:46608"/>
        <dbReference type="Rhea" id="RHEA-COMP:11060"/>
        <dbReference type="Rhea" id="RHEA-COMP:11605"/>
        <dbReference type="ChEBI" id="CHEBI:15378"/>
        <dbReference type="ChEBI" id="CHEBI:30013"/>
        <dbReference type="ChEBI" id="CHEBI:30616"/>
        <dbReference type="ChEBI" id="CHEBI:61977"/>
        <dbReference type="ChEBI" id="CHEBI:456216"/>
        <dbReference type="EC" id="2.7.11.1"/>
    </reaction>
</comment>
<comment type="function">
    <text evidence="1">Component of the EKC/KEOPS complex that is required for the formation of a threonylcarbamoyl group on adenosine at position 37 (t(6)A37) in tRNAs that read codons beginning with adenine. The complex is probably involved in the transfer of the threonylcarbamoyl moiety of threonylcarbamoyl-AMP (TC-AMP) to the N6 group of A37. BUD32 has ATPase activity in the context of the EKC/KEOPS complex and likely plays a supporting role to the catalytic subunit KAE1. The EKC/KEOPS complex also promotes both telomere uncapping and telomere elongation. The complex is required for efficient recruitment of transcriptional coactivators.</text>
</comment>
<comment type="catalytic activity">
    <reaction evidence="9">
        <text>L-seryl-[protein] + ATP = O-phospho-L-seryl-[protein] + ADP + H(+)</text>
        <dbReference type="Rhea" id="RHEA:17989"/>
        <dbReference type="Rhea" id="RHEA-COMP:9863"/>
        <dbReference type="Rhea" id="RHEA-COMP:11604"/>
        <dbReference type="ChEBI" id="CHEBI:15378"/>
        <dbReference type="ChEBI" id="CHEBI:29999"/>
        <dbReference type="ChEBI" id="CHEBI:30616"/>
        <dbReference type="ChEBI" id="CHEBI:83421"/>
        <dbReference type="ChEBI" id="CHEBI:456216"/>
        <dbReference type="EC" id="2.7.11.1"/>
    </reaction>
</comment>
<reference evidence="11 12" key="1">
    <citation type="submission" date="2016-10" db="EMBL/GenBank/DDBJ databases">
        <title>Draft genome sequence of Coniochaeta ligniaria NRRL30616, a lignocellulolytic fungus for bioabatement of inhibitors in plant biomass hydrolysates.</title>
        <authorList>
            <consortium name="DOE Joint Genome Institute"/>
            <person name="Jimenez D.J."/>
            <person name="Hector R.E."/>
            <person name="Riley R."/>
            <person name="Sun H."/>
            <person name="Grigoriev I.V."/>
            <person name="Van Elsas J.D."/>
            <person name="Nichols N.N."/>
        </authorList>
    </citation>
    <scope>NUCLEOTIDE SEQUENCE [LARGE SCALE GENOMIC DNA]</scope>
    <source>
        <strain evidence="11 12">NRRL 30616</strain>
    </source>
</reference>
<dbReference type="InterPro" id="IPR050167">
    <property type="entry name" value="Ser_Thr_protein_kinase"/>
</dbReference>
<evidence type="ECO:0000256" key="4">
    <source>
        <dbReference type="ARBA" id="ARBA00013948"/>
    </source>
</evidence>
<dbReference type="OrthoDB" id="1668230at2759"/>
<dbReference type="EC" id="2.7.11.1" evidence="3"/>
<proteinExistence type="predicted"/>
<sequence>MHQLSDSGCDIHVGGHSRIYRKVPAFETLRSSMPYELLGLGATCYVTTTDNKTVLKGYQVWKDGEYFFGREDCEEDLAREATIYKHLGGHPQILRCFGLEQHCPGVHSLRLELAPLGCVRQFINEHIDEPLPVHTRFRMALDVVTGLDYLHSKRVQYCDMSCRNLFLFDGYRVKLGDFGASLLEGYDFKPTFCEETQYELPLRGRAFKDRPSIKRELFALGSAVYEITTWKRPFQGVPDEEVEAKYAREEFPSLVGNLAGLIIRKCWDEEFDSAKQVFEAMTRLVASMGKDTLECKLDDDHRQEHCVEGSEGPETTMPYIIPP</sequence>
<evidence type="ECO:0000313" key="11">
    <source>
        <dbReference type="EMBL" id="OIW25927.1"/>
    </source>
</evidence>
<accession>A0A1J7IE07</accession>
<dbReference type="Gene3D" id="1.10.510.10">
    <property type="entry name" value="Transferase(Phosphotransferase) domain 1"/>
    <property type="match status" value="1"/>
</dbReference>
<dbReference type="GO" id="GO:0005737">
    <property type="term" value="C:cytoplasm"/>
    <property type="evidence" value="ECO:0007669"/>
    <property type="project" value="TreeGrafter"/>
</dbReference>
<evidence type="ECO:0000259" key="10">
    <source>
        <dbReference type="PROSITE" id="PS50011"/>
    </source>
</evidence>
<dbReference type="GO" id="GO:0007165">
    <property type="term" value="P:signal transduction"/>
    <property type="evidence" value="ECO:0007669"/>
    <property type="project" value="TreeGrafter"/>
</dbReference>
<dbReference type="PANTHER" id="PTHR23257">
    <property type="entry name" value="SERINE-THREONINE PROTEIN KINASE"/>
    <property type="match status" value="1"/>
</dbReference>
<evidence type="ECO:0000256" key="8">
    <source>
        <dbReference type="ARBA" id="ARBA00047899"/>
    </source>
</evidence>
<dbReference type="SUPFAM" id="SSF56112">
    <property type="entry name" value="Protein kinase-like (PK-like)"/>
    <property type="match status" value="1"/>
</dbReference>
<keyword evidence="12" id="KW-1185">Reference proteome</keyword>
<dbReference type="PROSITE" id="PS00109">
    <property type="entry name" value="PROTEIN_KINASE_TYR"/>
    <property type="match status" value="1"/>
</dbReference>
<dbReference type="PROSITE" id="PS50011">
    <property type="entry name" value="PROTEIN_KINASE_DOM"/>
    <property type="match status" value="1"/>
</dbReference>
<dbReference type="GO" id="GO:0005524">
    <property type="term" value="F:ATP binding"/>
    <property type="evidence" value="ECO:0007669"/>
    <property type="project" value="InterPro"/>
</dbReference>